<dbReference type="InterPro" id="IPR012854">
    <property type="entry name" value="Cu_amine_oxidase-like_N"/>
</dbReference>
<keyword evidence="4" id="KW-1185">Reference proteome</keyword>
<evidence type="ECO:0000259" key="2">
    <source>
        <dbReference type="Pfam" id="PF07833"/>
    </source>
</evidence>
<evidence type="ECO:0000256" key="1">
    <source>
        <dbReference type="SAM" id="SignalP"/>
    </source>
</evidence>
<reference evidence="3 4" key="1">
    <citation type="submission" date="2021-01" db="EMBL/GenBank/DDBJ databases">
        <title>Genomic Encyclopedia of Type Strains, Phase IV (KMG-IV): sequencing the most valuable type-strain genomes for metagenomic binning, comparative biology and taxonomic classification.</title>
        <authorList>
            <person name="Goeker M."/>
        </authorList>
    </citation>
    <scope>NUCLEOTIDE SEQUENCE [LARGE SCALE GENOMIC DNA]</scope>
    <source>
        <strain evidence="3 4">DSM 25890</strain>
    </source>
</reference>
<feature type="domain" description="Copper amine oxidase-like N-terminal" evidence="2">
    <location>
        <begin position="247"/>
        <end position="332"/>
    </location>
</feature>
<dbReference type="EMBL" id="JAFBEE010000004">
    <property type="protein sequence ID" value="MBM7614386.1"/>
    <property type="molecule type" value="Genomic_DNA"/>
</dbReference>
<evidence type="ECO:0000313" key="3">
    <source>
        <dbReference type="EMBL" id="MBM7614386.1"/>
    </source>
</evidence>
<accession>A0ABS2NN59</accession>
<dbReference type="Pfam" id="PF07833">
    <property type="entry name" value="Cu_amine_oxidN1"/>
    <property type="match status" value="1"/>
</dbReference>
<organism evidence="3 4">
    <name type="scientific">Alkaliphilus hydrothermalis</name>
    <dbReference type="NCBI Taxonomy" id="1482730"/>
    <lineage>
        <taxon>Bacteria</taxon>
        <taxon>Bacillati</taxon>
        <taxon>Bacillota</taxon>
        <taxon>Clostridia</taxon>
        <taxon>Peptostreptococcales</taxon>
        <taxon>Natronincolaceae</taxon>
        <taxon>Alkaliphilus</taxon>
    </lineage>
</organism>
<name>A0ABS2NN59_9FIRM</name>
<feature type="signal peptide" evidence="1">
    <location>
        <begin position="1"/>
        <end position="25"/>
    </location>
</feature>
<gene>
    <name evidence="3" type="ORF">JOC73_000897</name>
</gene>
<keyword evidence="1" id="KW-0732">Signal</keyword>
<proteinExistence type="predicted"/>
<dbReference type="RefSeq" id="WP_204400656.1">
    <property type="nucleotide sequence ID" value="NZ_JAFBEE010000004.1"/>
</dbReference>
<evidence type="ECO:0000313" key="4">
    <source>
        <dbReference type="Proteomes" id="UP001314796"/>
    </source>
</evidence>
<protein>
    <recommendedName>
        <fullName evidence="2">Copper amine oxidase-like N-terminal domain-containing protein</fullName>
    </recommendedName>
</protein>
<dbReference type="Proteomes" id="UP001314796">
    <property type="component" value="Unassembled WGS sequence"/>
</dbReference>
<sequence>MKSNKVMVGLLSASILLTATTSGFAADIQPYSAIKDGADQNSTVVTTEISESQQAHFNCFTGTVKEIREHGGIEGAKMFLVEDERGGVANIIISQDTYVVNATEIKEGVKLTGFYDAFAPMIMIYPAQYNARVAVVGELEGAIKVDEFDKGFLSRDQSLKLNVSEDTKIVMEDGSVFEGSLADRDLVVFYDITTRSIPAQTTPNKIVVLTEKAVPVGEEPIDEDLEMGMDFSTMEIIVENSIIPASAAYMNELGFVMVPLRSIAESLGYEIKWDGENKRVMMGKGISLTIGKDYYTYMKTAPIQLGSAPEIKDGSTFVPLSFFRDVVGMNNAYVFEGQIVIDDGEKME</sequence>
<comment type="caution">
    <text evidence="3">The sequence shown here is derived from an EMBL/GenBank/DDBJ whole genome shotgun (WGS) entry which is preliminary data.</text>
</comment>
<feature type="chain" id="PRO_5047289915" description="Copper amine oxidase-like N-terminal domain-containing protein" evidence="1">
    <location>
        <begin position="26"/>
        <end position="348"/>
    </location>
</feature>
<dbReference type="SUPFAM" id="SSF55383">
    <property type="entry name" value="Copper amine oxidase, domain N"/>
    <property type="match status" value="1"/>
</dbReference>
<dbReference type="InterPro" id="IPR036582">
    <property type="entry name" value="Mao_N_sf"/>
</dbReference>
<dbReference type="Gene3D" id="3.30.457.10">
    <property type="entry name" value="Copper amine oxidase-like, N-terminal domain"/>
    <property type="match status" value="1"/>
</dbReference>